<keyword evidence="5" id="KW-0001">2Fe-2S</keyword>
<organism evidence="15 16">
    <name type="scientific">Gryllotalpicola daejeonensis</name>
    <dbReference type="NCBI Taxonomy" id="993087"/>
    <lineage>
        <taxon>Bacteria</taxon>
        <taxon>Bacillati</taxon>
        <taxon>Actinomycetota</taxon>
        <taxon>Actinomycetes</taxon>
        <taxon>Micrococcales</taxon>
        <taxon>Microbacteriaceae</taxon>
        <taxon>Gryllotalpicola</taxon>
    </lineage>
</organism>
<feature type="transmembrane region" description="Helical" evidence="13">
    <location>
        <begin position="72"/>
        <end position="100"/>
    </location>
</feature>
<comment type="subcellular location">
    <subcellularLocation>
        <location evidence="2">Membrane</location>
        <topology evidence="2">Multi-pass membrane protein</topology>
    </subcellularLocation>
</comment>
<keyword evidence="7" id="KW-0274">FAD</keyword>
<keyword evidence="12 13" id="KW-0472">Membrane</keyword>
<protein>
    <submittedName>
        <fullName evidence="15">Ferredoxin reductase family protein</fullName>
    </submittedName>
</protein>
<keyword evidence="9" id="KW-0560">Oxidoreductase</keyword>
<evidence type="ECO:0000256" key="3">
    <source>
        <dbReference type="ARBA" id="ARBA00022630"/>
    </source>
</evidence>
<dbReference type="PROSITE" id="PS51384">
    <property type="entry name" value="FAD_FR"/>
    <property type="match status" value="1"/>
</dbReference>
<dbReference type="InterPro" id="IPR013130">
    <property type="entry name" value="Fe3_Rdtase_TM_dom"/>
</dbReference>
<dbReference type="Gene3D" id="2.40.30.10">
    <property type="entry name" value="Translation factors"/>
    <property type="match status" value="1"/>
</dbReference>
<evidence type="ECO:0000313" key="16">
    <source>
        <dbReference type="Proteomes" id="UP001415169"/>
    </source>
</evidence>
<dbReference type="EMBL" id="BAABBV010000001">
    <property type="protein sequence ID" value="GAA4158850.1"/>
    <property type="molecule type" value="Genomic_DNA"/>
</dbReference>
<sequence>MKRAPAVLLVIAGGLAVIGLWWSSAVVTASGAALTTAVAELAGMIASYLVCIQLLLIARVPWLERAVGLDRLVAWHTVVGTSTLFLVLTHVGFMIIGQWITAGHGPVAAYLGLFGLYPDMLTATIGTAALLLAGLLSARALRRLLPYEVWYWSHVTIYGAIFLTFLHQISAGPVFVGHPVTRGLWIALYAATAACIVLWRIALPVLRFAQHRFEVVAVVPESARMTSVWIRSRRPELLDVRPGQFLLFRFLARGHVLTAHPYSISNLPADGLMRITVADLGDHSGRLRELPVGTRVLLEGPFGGFVGRRRTGGVLLIAGGAGIGPIRGLAEQFAWMGRSVTVVYRASRGDDLALYGELAEQPAVNLIPLIGRRTELGFDPLDAASLGHHVPDAAQREAFVCGPPTMIAKTADSLRALGVPTAHVHFEELSFA</sequence>
<evidence type="ECO:0000256" key="8">
    <source>
        <dbReference type="ARBA" id="ARBA00022989"/>
    </source>
</evidence>
<reference evidence="15" key="1">
    <citation type="journal article" date="2014" name="Int. J. Syst. Evol. Microbiol.">
        <title>Complete genome of a new Firmicutes species belonging to the dominant human colonic microbiota ('Ruminococcus bicirculans') reveals two chromosomes and a selective capacity to utilize plant glucans.</title>
        <authorList>
            <consortium name="NISC Comparative Sequencing Program"/>
            <person name="Wegmann U."/>
            <person name="Louis P."/>
            <person name="Goesmann A."/>
            <person name="Henrissat B."/>
            <person name="Duncan S.H."/>
            <person name="Flint H.J."/>
        </authorList>
    </citation>
    <scope>NUCLEOTIDE SEQUENCE</scope>
    <source>
        <strain evidence="15">JCM 17590</strain>
    </source>
</reference>
<feature type="transmembrane region" description="Helical" evidence="13">
    <location>
        <begin position="120"/>
        <end position="138"/>
    </location>
</feature>
<comment type="caution">
    <text evidence="15">The sequence shown here is derived from an EMBL/GenBank/DDBJ whole genome shotgun (WGS) entry which is preliminary data.</text>
</comment>
<evidence type="ECO:0000256" key="13">
    <source>
        <dbReference type="SAM" id="Phobius"/>
    </source>
</evidence>
<evidence type="ECO:0000256" key="2">
    <source>
        <dbReference type="ARBA" id="ARBA00004141"/>
    </source>
</evidence>
<keyword evidence="16" id="KW-1185">Reference proteome</keyword>
<evidence type="ECO:0000256" key="11">
    <source>
        <dbReference type="ARBA" id="ARBA00023014"/>
    </source>
</evidence>
<keyword evidence="4 13" id="KW-0812">Transmembrane</keyword>
<feature type="transmembrane region" description="Helical" evidence="13">
    <location>
        <begin position="150"/>
        <end position="171"/>
    </location>
</feature>
<evidence type="ECO:0000256" key="6">
    <source>
        <dbReference type="ARBA" id="ARBA00022723"/>
    </source>
</evidence>
<keyword evidence="6" id="KW-0479">Metal-binding</keyword>
<evidence type="ECO:0000256" key="1">
    <source>
        <dbReference type="ARBA" id="ARBA00001974"/>
    </source>
</evidence>
<accession>A0ABP7ZI33</accession>
<evidence type="ECO:0000259" key="14">
    <source>
        <dbReference type="PROSITE" id="PS51384"/>
    </source>
</evidence>
<proteinExistence type="predicted"/>
<dbReference type="SUPFAM" id="SSF63380">
    <property type="entry name" value="Riboflavin synthase domain-like"/>
    <property type="match status" value="1"/>
</dbReference>
<dbReference type="Proteomes" id="UP001415169">
    <property type="component" value="Unassembled WGS sequence"/>
</dbReference>
<dbReference type="PANTHER" id="PTHR47354:SF8">
    <property type="entry name" value="1,2-PHENYLACETYL-COA EPOXIDASE, SUBUNIT E"/>
    <property type="match status" value="1"/>
</dbReference>
<feature type="transmembrane region" description="Helical" evidence="13">
    <location>
        <begin position="41"/>
        <end position="60"/>
    </location>
</feature>
<gene>
    <name evidence="15" type="ORF">GCM10022286_12380</name>
</gene>
<dbReference type="InterPro" id="IPR050415">
    <property type="entry name" value="MRET"/>
</dbReference>
<dbReference type="InterPro" id="IPR039261">
    <property type="entry name" value="FNR_nucleotide-bd"/>
</dbReference>
<evidence type="ECO:0000256" key="5">
    <source>
        <dbReference type="ARBA" id="ARBA00022714"/>
    </source>
</evidence>
<dbReference type="PANTHER" id="PTHR47354">
    <property type="entry name" value="NADH OXIDOREDUCTASE HCR"/>
    <property type="match status" value="1"/>
</dbReference>
<keyword evidence="3" id="KW-0285">Flavoprotein</keyword>
<evidence type="ECO:0000313" key="15">
    <source>
        <dbReference type="EMBL" id="GAA4158850.1"/>
    </source>
</evidence>
<feature type="domain" description="FAD-binding FR-type" evidence="14">
    <location>
        <begin position="208"/>
        <end position="308"/>
    </location>
</feature>
<evidence type="ECO:0000256" key="12">
    <source>
        <dbReference type="ARBA" id="ARBA00023136"/>
    </source>
</evidence>
<dbReference type="Gene3D" id="3.40.50.80">
    <property type="entry name" value="Nucleotide-binding domain of ferredoxin-NADP reductase (FNR) module"/>
    <property type="match status" value="1"/>
</dbReference>
<evidence type="ECO:0000256" key="10">
    <source>
        <dbReference type="ARBA" id="ARBA00023004"/>
    </source>
</evidence>
<dbReference type="SUPFAM" id="SSF52343">
    <property type="entry name" value="Ferredoxin reductase-like, C-terminal NADP-linked domain"/>
    <property type="match status" value="1"/>
</dbReference>
<dbReference type="Pfam" id="PF01794">
    <property type="entry name" value="Ferric_reduct"/>
    <property type="match status" value="1"/>
</dbReference>
<evidence type="ECO:0000256" key="9">
    <source>
        <dbReference type="ARBA" id="ARBA00023002"/>
    </source>
</evidence>
<evidence type="ECO:0000256" key="7">
    <source>
        <dbReference type="ARBA" id="ARBA00022827"/>
    </source>
</evidence>
<reference evidence="15" key="2">
    <citation type="submission" date="2023-12" db="EMBL/GenBank/DDBJ databases">
        <authorList>
            <person name="Sun Q."/>
            <person name="Inoue M."/>
        </authorList>
    </citation>
    <scope>NUCLEOTIDE SEQUENCE</scope>
    <source>
        <strain evidence="15">JCM 17590</strain>
    </source>
</reference>
<dbReference type="InterPro" id="IPR017938">
    <property type="entry name" value="Riboflavin_synthase-like_b-brl"/>
</dbReference>
<dbReference type="InterPro" id="IPR017927">
    <property type="entry name" value="FAD-bd_FR_type"/>
</dbReference>
<comment type="cofactor">
    <cofactor evidence="1">
        <name>FAD</name>
        <dbReference type="ChEBI" id="CHEBI:57692"/>
    </cofactor>
</comment>
<dbReference type="PRINTS" id="PR00410">
    <property type="entry name" value="PHEHYDRXLASE"/>
</dbReference>
<name>A0ABP7ZI33_9MICO</name>
<dbReference type="RefSeq" id="WP_344790874.1">
    <property type="nucleotide sequence ID" value="NZ_BAABBV010000001.1"/>
</dbReference>
<feature type="transmembrane region" description="Helical" evidence="13">
    <location>
        <begin position="183"/>
        <end position="203"/>
    </location>
</feature>
<evidence type="ECO:0000256" key="4">
    <source>
        <dbReference type="ARBA" id="ARBA00022692"/>
    </source>
</evidence>
<keyword evidence="11" id="KW-0411">Iron-sulfur</keyword>
<keyword evidence="10" id="KW-0408">Iron</keyword>
<keyword evidence="8 13" id="KW-1133">Transmembrane helix</keyword>